<dbReference type="InterPro" id="IPR012337">
    <property type="entry name" value="RNaseH-like_sf"/>
</dbReference>
<evidence type="ECO:0000313" key="3">
    <source>
        <dbReference type="RefSeq" id="XP_018453804.2"/>
    </source>
</evidence>
<keyword evidence="2" id="KW-1185">Reference proteome</keyword>
<evidence type="ECO:0000313" key="2">
    <source>
        <dbReference type="Proteomes" id="UP000504610"/>
    </source>
</evidence>
<proteinExistence type="predicted"/>
<evidence type="ECO:0000259" key="1">
    <source>
        <dbReference type="Pfam" id="PF13456"/>
    </source>
</evidence>
<gene>
    <name evidence="3" type="primary">LOC108824943</name>
</gene>
<dbReference type="GeneID" id="108824943"/>
<dbReference type="OrthoDB" id="1106285at2759"/>
<dbReference type="Gene3D" id="3.30.420.10">
    <property type="entry name" value="Ribonuclease H-like superfamily/Ribonuclease H"/>
    <property type="match status" value="1"/>
</dbReference>
<organism evidence="2 3">
    <name type="scientific">Raphanus sativus</name>
    <name type="common">Radish</name>
    <name type="synonym">Raphanus raphanistrum var. sativus</name>
    <dbReference type="NCBI Taxonomy" id="3726"/>
    <lineage>
        <taxon>Eukaryota</taxon>
        <taxon>Viridiplantae</taxon>
        <taxon>Streptophyta</taxon>
        <taxon>Embryophyta</taxon>
        <taxon>Tracheophyta</taxon>
        <taxon>Spermatophyta</taxon>
        <taxon>Magnoliopsida</taxon>
        <taxon>eudicotyledons</taxon>
        <taxon>Gunneridae</taxon>
        <taxon>Pentapetalae</taxon>
        <taxon>rosids</taxon>
        <taxon>malvids</taxon>
        <taxon>Brassicales</taxon>
        <taxon>Brassicaceae</taxon>
        <taxon>Brassiceae</taxon>
        <taxon>Raphanus</taxon>
    </lineage>
</organism>
<dbReference type="InterPro" id="IPR036397">
    <property type="entry name" value="RNaseH_sf"/>
</dbReference>
<feature type="domain" description="RNase H type-1" evidence="1">
    <location>
        <begin position="87"/>
        <end position="208"/>
    </location>
</feature>
<dbReference type="PANTHER" id="PTHR47074">
    <property type="entry name" value="BNAC02G40300D PROTEIN"/>
    <property type="match status" value="1"/>
</dbReference>
<name>A0A6J0L2Y6_RAPSA</name>
<dbReference type="CDD" id="cd06222">
    <property type="entry name" value="RNase_H_like"/>
    <property type="match status" value="1"/>
</dbReference>
<reference evidence="3" key="2">
    <citation type="submission" date="2025-08" db="UniProtKB">
        <authorList>
            <consortium name="RefSeq"/>
        </authorList>
    </citation>
    <scope>IDENTIFICATION</scope>
    <source>
        <tissue evidence="3">Leaf</tissue>
    </source>
</reference>
<dbReference type="PANTHER" id="PTHR47074:SF49">
    <property type="entry name" value="POLYNUCLEOTIDYL TRANSFERASE, RIBONUCLEASE H-LIKE SUPERFAMILY PROTEIN"/>
    <property type="match status" value="1"/>
</dbReference>
<dbReference type="RefSeq" id="XP_018453804.2">
    <property type="nucleotide sequence ID" value="XM_018598302.2"/>
</dbReference>
<dbReference type="InterPro" id="IPR002156">
    <property type="entry name" value="RNaseH_domain"/>
</dbReference>
<dbReference type="InterPro" id="IPR052929">
    <property type="entry name" value="RNase_H-like_EbsB-rel"/>
</dbReference>
<dbReference type="GO" id="GO:0003676">
    <property type="term" value="F:nucleic acid binding"/>
    <property type="evidence" value="ECO:0007669"/>
    <property type="project" value="InterPro"/>
</dbReference>
<dbReference type="InterPro" id="IPR044730">
    <property type="entry name" value="RNase_H-like_dom_plant"/>
</dbReference>
<accession>A0A6J0L2Y6</accession>
<dbReference type="AlphaFoldDB" id="A0A6J0L2Y6"/>
<dbReference type="Proteomes" id="UP000504610">
    <property type="component" value="Chromosome 9"/>
</dbReference>
<protein>
    <submittedName>
        <fullName evidence="3">Uncharacterized protein LOC108824943</fullName>
    </submittedName>
</protein>
<dbReference type="GO" id="GO:0004523">
    <property type="term" value="F:RNA-DNA hybrid ribonuclease activity"/>
    <property type="evidence" value="ECO:0007669"/>
    <property type="project" value="InterPro"/>
</dbReference>
<reference evidence="2" key="1">
    <citation type="journal article" date="2019" name="Database">
        <title>The radish genome database (RadishGD): an integrated information resource for radish genomics.</title>
        <authorList>
            <person name="Yu H.J."/>
            <person name="Baek S."/>
            <person name="Lee Y.J."/>
            <person name="Cho A."/>
            <person name="Mun J.H."/>
        </authorList>
    </citation>
    <scope>NUCLEOTIDE SEQUENCE [LARGE SCALE GENOMIC DNA]</scope>
    <source>
        <strain evidence="2">cv. WK10039</strain>
    </source>
</reference>
<dbReference type="Pfam" id="PF13456">
    <property type="entry name" value="RVT_3"/>
    <property type="match status" value="1"/>
</dbReference>
<dbReference type="KEGG" id="rsz:108824943"/>
<dbReference type="SUPFAM" id="SSF53098">
    <property type="entry name" value="Ribonuclease H-like"/>
    <property type="match status" value="1"/>
</dbReference>
<sequence>MRKLWNTFCLNAKRQERCGSFALGPSPLNHVSAQFENRQNTPPDILSKAIAFLREWETAHTALDQRPRIKPPQVPIQLSAPSIITCNTDAAWNKDSGEAGLAWIFKDQSGAEVSRGCQHQLHVSSPLMAEALAIRAALGHAVSLNINTIWLRSDCKGLVQSITVNQRSVELYGVLSDIESIVASSFSFFYVSFVSRSVNGPADAWAKNSLCTKLSVMGSGPH</sequence>